<dbReference type="CDD" id="cd06558">
    <property type="entry name" value="crotonase-like"/>
    <property type="match status" value="1"/>
</dbReference>
<comment type="caution">
    <text evidence="6">The sequence shown here is derived from an EMBL/GenBank/DDBJ whole genome shotgun (WGS) entry which is preliminary data.</text>
</comment>
<evidence type="ECO:0000256" key="4">
    <source>
        <dbReference type="ARBA" id="ARBA00023098"/>
    </source>
</evidence>
<sequence length="279" mass="29296">MPHDPSHLRDDRALQVTRHDQVAVLALAGPGGKAVMDGRFFDELGAAVASLDADPDVRALVLTGAGPHFSFGLDLAEAQQTFGPLFGAAGAGPRLELLELIRRWQHLVDTVARSRKPTVAAVSGWCVGGGVDLAAACDVRVASADAMFSVREAKMGIVADLGSLQRLVGLVGDGHLRELALTGDDIDAARAERIGLVNHVHPDAEAARAGAVELAARMAANSPLVLRGVKDVLDAERGPRVEAGLRYTAVWNAAFLVSDDLAGALASFAERRPPRFTGR</sequence>
<organism evidence="6 7">
    <name type="scientific">Nocardioides faecalis</name>
    <dbReference type="NCBI Taxonomy" id="2803858"/>
    <lineage>
        <taxon>Bacteria</taxon>
        <taxon>Bacillati</taxon>
        <taxon>Actinomycetota</taxon>
        <taxon>Actinomycetes</taxon>
        <taxon>Propionibacteriales</taxon>
        <taxon>Nocardioidaceae</taxon>
        <taxon>Nocardioides</taxon>
    </lineage>
</organism>
<reference evidence="6" key="1">
    <citation type="submission" date="2021-01" db="EMBL/GenBank/DDBJ databases">
        <title>Novel species in genus Nocardioides.</title>
        <authorList>
            <person name="Zhang G."/>
        </authorList>
    </citation>
    <scope>NUCLEOTIDE SEQUENCE</scope>
    <source>
        <strain evidence="6">Zg-536</strain>
    </source>
</reference>
<dbReference type="Gene3D" id="3.90.226.10">
    <property type="entry name" value="2-enoyl-CoA Hydratase, Chain A, domain 1"/>
    <property type="match status" value="1"/>
</dbReference>
<dbReference type="GO" id="GO:0016853">
    <property type="term" value="F:isomerase activity"/>
    <property type="evidence" value="ECO:0007669"/>
    <property type="project" value="UniProtKB-KW"/>
</dbReference>
<dbReference type="Gene3D" id="1.10.12.10">
    <property type="entry name" value="Lyase 2-enoyl-coa Hydratase, Chain A, domain 2"/>
    <property type="match status" value="1"/>
</dbReference>
<evidence type="ECO:0000256" key="5">
    <source>
        <dbReference type="ARBA" id="ARBA00023235"/>
    </source>
</evidence>
<comment type="pathway">
    <text evidence="1">Lipid metabolism; fatty acid beta-oxidation.</text>
</comment>
<dbReference type="InterPro" id="IPR029045">
    <property type="entry name" value="ClpP/crotonase-like_dom_sf"/>
</dbReference>
<dbReference type="GO" id="GO:0006631">
    <property type="term" value="P:fatty acid metabolic process"/>
    <property type="evidence" value="ECO:0007669"/>
    <property type="project" value="UniProtKB-KW"/>
</dbReference>
<evidence type="ECO:0000313" key="6">
    <source>
        <dbReference type="EMBL" id="MBM9461702.1"/>
    </source>
</evidence>
<proteinExistence type="inferred from homology"/>
<name>A0A938Y3T9_9ACTN</name>
<gene>
    <name evidence="6" type="ORF">JK386_17525</name>
</gene>
<evidence type="ECO:0000256" key="3">
    <source>
        <dbReference type="ARBA" id="ARBA00022832"/>
    </source>
</evidence>
<dbReference type="InterPro" id="IPR045002">
    <property type="entry name" value="Ech1-like"/>
</dbReference>
<keyword evidence="4" id="KW-0443">Lipid metabolism</keyword>
<dbReference type="Pfam" id="PF00378">
    <property type="entry name" value="ECH_1"/>
    <property type="match status" value="1"/>
</dbReference>
<dbReference type="PANTHER" id="PTHR43149">
    <property type="entry name" value="ENOYL-COA HYDRATASE"/>
    <property type="match status" value="1"/>
</dbReference>
<keyword evidence="5" id="KW-0413">Isomerase</keyword>
<comment type="similarity">
    <text evidence="2">Belongs to the enoyl-CoA hydratase/isomerase family.</text>
</comment>
<dbReference type="InterPro" id="IPR001753">
    <property type="entry name" value="Enoyl-CoA_hydra/iso"/>
</dbReference>
<protein>
    <submittedName>
        <fullName evidence="6">Crotonase/enoyl-CoA hydratase family protein</fullName>
    </submittedName>
</protein>
<dbReference type="InterPro" id="IPR014748">
    <property type="entry name" value="Enoyl-CoA_hydra_C"/>
</dbReference>
<dbReference type="SUPFAM" id="SSF52096">
    <property type="entry name" value="ClpP/crotonase"/>
    <property type="match status" value="1"/>
</dbReference>
<accession>A0A938Y3T9</accession>
<evidence type="ECO:0000256" key="1">
    <source>
        <dbReference type="ARBA" id="ARBA00005005"/>
    </source>
</evidence>
<dbReference type="PANTHER" id="PTHR43149:SF1">
    <property type="entry name" value="DELTA(3,5)-DELTA(2,4)-DIENOYL-COA ISOMERASE, MITOCHONDRIAL"/>
    <property type="match status" value="1"/>
</dbReference>
<keyword evidence="7" id="KW-1185">Reference proteome</keyword>
<evidence type="ECO:0000256" key="2">
    <source>
        <dbReference type="ARBA" id="ARBA00005254"/>
    </source>
</evidence>
<dbReference type="EMBL" id="JAERTX010000022">
    <property type="protein sequence ID" value="MBM9461702.1"/>
    <property type="molecule type" value="Genomic_DNA"/>
</dbReference>
<dbReference type="RefSeq" id="WP_205293021.1">
    <property type="nucleotide sequence ID" value="NZ_CP074406.1"/>
</dbReference>
<dbReference type="AlphaFoldDB" id="A0A938Y3T9"/>
<dbReference type="NCBIfam" id="NF004794">
    <property type="entry name" value="PRK06142.1"/>
    <property type="match status" value="1"/>
</dbReference>
<evidence type="ECO:0000313" key="7">
    <source>
        <dbReference type="Proteomes" id="UP000663791"/>
    </source>
</evidence>
<keyword evidence="3" id="KW-0276">Fatty acid metabolism</keyword>
<dbReference type="Proteomes" id="UP000663791">
    <property type="component" value="Unassembled WGS sequence"/>
</dbReference>